<protein>
    <recommendedName>
        <fullName evidence="1">non-specific serine/threonine protein kinase</fullName>
        <ecNumber evidence="1">2.7.11.1</ecNumber>
    </recommendedName>
</protein>
<dbReference type="Pfam" id="PF00069">
    <property type="entry name" value="Pkinase"/>
    <property type="match status" value="2"/>
</dbReference>
<dbReference type="GO" id="GO:0005524">
    <property type="term" value="F:ATP binding"/>
    <property type="evidence" value="ECO:0007669"/>
    <property type="project" value="UniProtKB-UniRule"/>
</dbReference>
<dbReference type="PANTHER" id="PTHR47634:SF9">
    <property type="entry name" value="PROTEIN KINASE DOMAIN-CONTAINING PROTEIN-RELATED"/>
    <property type="match status" value="1"/>
</dbReference>
<evidence type="ECO:0000256" key="4">
    <source>
        <dbReference type="ARBA" id="ARBA00022741"/>
    </source>
</evidence>
<dbReference type="PROSITE" id="PS50011">
    <property type="entry name" value="PROTEIN_KINASE_DOM"/>
    <property type="match status" value="1"/>
</dbReference>
<evidence type="ECO:0000313" key="11">
    <source>
        <dbReference type="EMBL" id="OJJ42026.1"/>
    </source>
</evidence>
<evidence type="ECO:0000256" key="2">
    <source>
        <dbReference type="ARBA" id="ARBA00022527"/>
    </source>
</evidence>
<evidence type="ECO:0000256" key="5">
    <source>
        <dbReference type="ARBA" id="ARBA00022777"/>
    </source>
</evidence>
<dbReference type="GeneID" id="34611768"/>
<dbReference type="Gene3D" id="1.10.510.10">
    <property type="entry name" value="Transferase(Phosphotransferase) domain 1"/>
    <property type="match status" value="1"/>
</dbReference>
<name>A0A1L9S4E1_9EURO</name>
<dbReference type="PROSITE" id="PS00107">
    <property type="entry name" value="PROTEIN_KINASE_ATP"/>
    <property type="match status" value="1"/>
</dbReference>
<dbReference type="PANTHER" id="PTHR47634">
    <property type="entry name" value="PROTEIN KINASE DOMAIN-CONTAINING PROTEIN-RELATED"/>
    <property type="match status" value="1"/>
</dbReference>
<keyword evidence="6 9" id="KW-0067">ATP-binding</keyword>
<dbReference type="EMBL" id="KV878375">
    <property type="protein sequence ID" value="OJJ42026.1"/>
    <property type="molecule type" value="Genomic_DNA"/>
</dbReference>
<dbReference type="OrthoDB" id="5979581at2759"/>
<evidence type="ECO:0000256" key="6">
    <source>
        <dbReference type="ARBA" id="ARBA00022840"/>
    </source>
</evidence>
<dbReference type="GO" id="GO:0050684">
    <property type="term" value="P:regulation of mRNA processing"/>
    <property type="evidence" value="ECO:0007669"/>
    <property type="project" value="TreeGrafter"/>
</dbReference>
<reference evidence="12" key="1">
    <citation type="journal article" date="2017" name="Genome Biol.">
        <title>Comparative genomics reveals high biological diversity and specific adaptations in the industrially and medically important fungal genus Aspergillus.</title>
        <authorList>
            <person name="de Vries R.P."/>
            <person name="Riley R."/>
            <person name="Wiebenga A."/>
            <person name="Aguilar-Osorio G."/>
            <person name="Amillis S."/>
            <person name="Uchima C.A."/>
            <person name="Anderluh G."/>
            <person name="Asadollahi M."/>
            <person name="Askin M."/>
            <person name="Barry K."/>
            <person name="Battaglia E."/>
            <person name="Bayram O."/>
            <person name="Benocci T."/>
            <person name="Braus-Stromeyer S.A."/>
            <person name="Caldana C."/>
            <person name="Canovas D."/>
            <person name="Cerqueira G.C."/>
            <person name="Chen F."/>
            <person name="Chen W."/>
            <person name="Choi C."/>
            <person name="Clum A."/>
            <person name="Dos Santos R.A."/>
            <person name="Damasio A.R."/>
            <person name="Diallinas G."/>
            <person name="Emri T."/>
            <person name="Fekete E."/>
            <person name="Flipphi M."/>
            <person name="Freyberg S."/>
            <person name="Gallo A."/>
            <person name="Gournas C."/>
            <person name="Habgood R."/>
            <person name="Hainaut M."/>
            <person name="Harispe M.L."/>
            <person name="Henrissat B."/>
            <person name="Hilden K.S."/>
            <person name="Hope R."/>
            <person name="Hossain A."/>
            <person name="Karabika E."/>
            <person name="Karaffa L."/>
            <person name="Karanyi Z."/>
            <person name="Krasevec N."/>
            <person name="Kuo A."/>
            <person name="Kusch H."/>
            <person name="LaButti K."/>
            <person name="Lagendijk E.L."/>
            <person name="Lapidus A."/>
            <person name="Levasseur A."/>
            <person name="Lindquist E."/>
            <person name="Lipzen A."/>
            <person name="Logrieco A.F."/>
            <person name="MacCabe A."/>
            <person name="Maekelae M.R."/>
            <person name="Malavazi I."/>
            <person name="Melin P."/>
            <person name="Meyer V."/>
            <person name="Mielnichuk N."/>
            <person name="Miskei M."/>
            <person name="Molnar A.P."/>
            <person name="Mule G."/>
            <person name="Ngan C.Y."/>
            <person name="Orejas M."/>
            <person name="Orosz E."/>
            <person name="Ouedraogo J.P."/>
            <person name="Overkamp K.M."/>
            <person name="Park H.-S."/>
            <person name="Perrone G."/>
            <person name="Piumi F."/>
            <person name="Punt P.J."/>
            <person name="Ram A.F."/>
            <person name="Ramon A."/>
            <person name="Rauscher S."/>
            <person name="Record E."/>
            <person name="Riano-Pachon D.M."/>
            <person name="Robert V."/>
            <person name="Roehrig J."/>
            <person name="Ruller R."/>
            <person name="Salamov A."/>
            <person name="Salih N.S."/>
            <person name="Samson R.A."/>
            <person name="Sandor E."/>
            <person name="Sanguinetti M."/>
            <person name="Schuetze T."/>
            <person name="Sepcic K."/>
            <person name="Shelest E."/>
            <person name="Sherlock G."/>
            <person name="Sophianopoulou V."/>
            <person name="Squina F.M."/>
            <person name="Sun H."/>
            <person name="Susca A."/>
            <person name="Todd R.B."/>
            <person name="Tsang A."/>
            <person name="Unkles S.E."/>
            <person name="van de Wiele N."/>
            <person name="van Rossen-Uffink D."/>
            <person name="Oliveira J.V."/>
            <person name="Vesth T.C."/>
            <person name="Visser J."/>
            <person name="Yu J.-H."/>
            <person name="Zhou M."/>
            <person name="Andersen M.R."/>
            <person name="Archer D.B."/>
            <person name="Baker S.E."/>
            <person name="Benoit I."/>
            <person name="Brakhage A.A."/>
            <person name="Braus G.H."/>
            <person name="Fischer R."/>
            <person name="Frisvad J.C."/>
            <person name="Goldman G.H."/>
            <person name="Houbraken J."/>
            <person name="Oakley B."/>
            <person name="Pocsi I."/>
            <person name="Scazzocchio C."/>
            <person name="Seiboth B."/>
            <person name="vanKuyk P.A."/>
            <person name="Wortman J."/>
            <person name="Dyer P.S."/>
            <person name="Grigoriev I.V."/>
        </authorList>
    </citation>
    <scope>NUCLEOTIDE SEQUENCE [LARGE SCALE GENOMIC DNA]</scope>
    <source>
        <strain evidence="12">CBS 506.65</strain>
    </source>
</reference>
<comment type="catalytic activity">
    <reaction evidence="7">
        <text>L-threonyl-[protein] + ATP = O-phospho-L-threonyl-[protein] + ADP + H(+)</text>
        <dbReference type="Rhea" id="RHEA:46608"/>
        <dbReference type="Rhea" id="RHEA-COMP:11060"/>
        <dbReference type="Rhea" id="RHEA-COMP:11605"/>
        <dbReference type="ChEBI" id="CHEBI:15378"/>
        <dbReference type="ChEBI" id="CHEBI:30013"/>
        <dbReference type="ChEBI" id="CHEBI:30616"/>
        <dbReference type="ChEBI" id="CHEBI:61977"/>
        <dbReference type="ChEBI" id="CHEBI:456216"/>
        <dbReference type="EC" id="2.7.11.1"/>
    </reaction>
</comment>
<sequence length="425" mass="48554">MRNIACFLQRRIVPLRSSCIFHKFMSTNADKSTMDQPTYISPIDAEPLHRYRQGGYHPVILGEYLKAGRYKVLHKLGWGGYSTVWAARDQRTETYVAVKISVAEKEHDRETRELQTMRELASYHPSPTHVVQLLDDFDLTGPNGFHKCLVYELLGPNIPDVIDAHFSGGRLPGRLAKIIAKQSLAGLNDLHQQNIGHGDLHTRNLAFTMPCLDKVTEDVFFEILGKPEIGRVERRDGKDVELGVPEYIVKPTSYRTRSWNSTQLIKILDFGESFLCTAVPHTLHTPLPVRAPEVIFQDQIDHHVDLWSMGCMLFELFTGQPPFDTFLITPPILIGQMQEMASDDLPKRWQKIWDTMNKGDAVTAESSGPNLQEWLEEVYFDGRRTPDLTREDIMRLGEIIGRLLCFEPSARASARQILDDPWFNE</sequence>
<keyword evidence="12" id="KW-1185">Reference proteome</keyword>
<dbReference type="InterPro" id="IPR011009">
    <property type="entry name" value="Kinase-like_dom_sf"/>
</dbReference>
<evidence type="ECO:0000256" key="9">
    <source>
        <dbReference type="PROSITE-ProRule" id="PRU10141"/>
    </source>
</evidence>
<dbReference type="InterPro" id="IPR051334">
    <property type="entry name" value="SRPK"/>
</dbReference>
<dbReference type="EC" id="2.7.11.1" evidence="1"/>
<dbReference type="RefSeq" id="XP_022576536.1">
    <property type="nucleotide sequence ID" value="XM_022725303.1"/>
</dbReference>
<dbReference type="GO" id="GO:0000245">
    <property type="term" value="P:spliceosomal complex assembly"/>
    <property type="evidence" value="ECO:0007669"/>
    <property type="project" value="TreeGrafter"/>
</dbReference>
<feature type="domain" description="Protein kinase" evidence="10">
    <location>
        <begin position="70"/>
        <end position="423"/>
    </location>
</feature>
<evidence type="ECO:0000259" key="10">
    <source>
        <dbReference type="PROSITE" id="PS50011"/>
    </source>
</evidence>
<keyword evidence="2" id="KW-0723">Serine/threonine-protein kinase</keyword>
<dbReference type="InterPro" id="IPR017441">
    <property type="entry name" value="Protein_kinase_ATP_BS"/>
</dbReference>
<evidence type="ECO:0000256" key="3">
    <source>
        <dbReference type="ARBA" id="ARBA00022679"/>
    </source>
</evidence>
<evidence type="ECO:0000256" key="1">
    <source>
        <dbReference type="ARBA" id="ARBA00012513"/>
    </source>
</evidence>
<proteinExistence type="predicted"/>
<comment type="catalytic activity">
    <reaction evidence="8">
        <text>L-seryl-[protein] + ATP = O-phospho-L-seryl-[protein] + ADP + H(+)</text>
        <dbReference type="Rhea" id="RHEA:17989"/>
        <dbReference type="Rhea" id="RHEA-COMP:9863"/>
        <dbReference type="Rhea" id="RHEA-COMP:11604"/>
        <dbReference type="ChEBI" id="CHEBI:15378"/>
        <dbReference type="ChEBI" id="CHEBI:29999"/>
        <dbReference type="ChEBI" id="CHEBI:30616"/>
        <dbReference type="ChEBI" id="CHEBI:83421"/>
        <dbReference type="ChEBI" id="CHEBI:456216"/>
        <dbReference type="EC" id="2.7.11.1"/>
    </reaction>
</comment>
<dbReference type="STRING" id="1073090.A0A1L9S4E1"/>
<keyword evidence="4 9" id="KW-0547">Nucleotide-binding</keyword>
<dbReference type="Proteomes" id="UP000184188">
    <property type="component" value="Unassembled WGS sequence"/>
</dbReference>
<feature type="binding site" evidence="9">
    <location>
        <position position="99"/>
    </location>
    <ligand>
        <name>ATP</name>
        <dbReference type="ChEBI" id="CHEBI:30616"/>
    </ligand>
</feature>
<gene>
    <name evidence="11" type="ORF">ASPZODRAFT_147900</name>
</gene>
<evidence type="ECO:0000313" key="12">
    <source>
        <dbReference type="Proteomes" id="UP000184188"/>
    </source>
</evidence>
<accession>A0A1L9S4E1</accession>
<dbReference type="Gene3D" id="3.30.200.20">
    <property type="entry name" value="Phosphorylase Kinase, domain 1"/>
    <property type="match status" value="1"/>
</dbReference>
<evidence type="ECO:0000256" key="7">
    <source>
        <dbReference type="ARBA" id="ARBA00047899"/>
    </source>
</evidence>
<dbReference type="AlphaFoldDB" id="A0A1L9S4E1"/>
<dbReference type="GO" id="GO:0004674">
    <property type="term" value="F:protein serine/threonine kinase activity"/>
    <property type="evidence" value="ECO:0007669"/>
    <property type="project" value="UniProtKB-KW"/>
</dbReference>
<keyword evidence="5" id="KW-0418">Kinase</keyword>
<dbReference type="VEuPathDB" id="FungiDB:ASPZODRAFT_147900"/>
<evidence type="ECO:0000256" key="8">
    <source>
        <dbReference type="ARBA" id="ARBA00048679"/>
    </source>
</evidence>
<dbReference type="InterPro" id="IPR000719">
    <property type="entry name" value="Prot_kinase_dom"/>
</dbReference>
<dbReference type="SUPFAM" id="SSF56112">
    <property type="entry name" value="Protein kinase-like (PK-like)"/>
    <property type="match status" value="1"/>
</dbReference>
<keyword evidence="3" id="KW-0808">Transferase</keyword>
<organism evidence="11 12">
    <name type="scientific">Penicilliopsis zonata CBS 506.65</name>
    <dbReference type="NCBI Taxonomy" id="1073090"/>
    <lineage>
        <taxon>Eukaryota</taxon>
        <taxon>Fungi</taxon>
        <taxon>Dikarya</taxon>
        <taxon>Ascomycota</taxon>
        <taxon>Pezizomycotina</taxon>
        <taxon>Eurotiomycetes</taxon>
        <taxon>Eurotiomycetidae</taxon>
        <taxon>Eurotiales</taxon>
        <taxon>Aspergillaceae</taxon>
        <taxon>Penicilliopsis</taxon>
    </lineage>
</organism>